<dbReference type="KEGG" id="haxz:M0R88_13270"/>
<dbReference type="EMBL" id="CP096658">
    <property type="protein sequence ID" value="UPV99485.1"/>
    <property type="molecule type" value="Genomic_DNA"/>
</dbReference>
<organism evidence="2 3">
    <name type="scientific">Halorussus gelatinilyticus</name>
    <dbReference type="NCBI Taxonomy" id="2937524"/>
    <lineage>
        <taxon>Archaea</taxon>
        <taxon>Methanobacteriati</taxon>
        <taxon>Methanobacteriota</taxon>
        <taxon>Stenosarchaea group</taxon>
        <taxon>Halobacteria</taxon>
        <taxon>Halobacteriales</taxon>
        <taxon>Haladaptataceae</taxon>
        <taxon>Halorussus</taxon>
    </lineage>
</organism>
<evidence type="ECO:0000259" key="1">
    <source>
        <dbReference type="Pfam" id="PF26490"/>
    </source>
</evidence>
<accession>A0A8U0IFN2</accession>
<sequence length="115" mass="12983">MDDADLRERLEQRLMSHGVYVTDLSTAEGTLRIEYETASPGEGVPHREVGRVLNRLLDLLGEGWEPLDVRAEVSDIEEEPRGTWRADAEWLAAHDRGDLSDVDLSQRVIDTIEEA</sequence>
<gene>
    <name evidence="2" type="ORF">M0R88_13270</name>
</gene>
<dbReference type="AlphaFoldDB" id="A0A8U0IFN2"/>
<name>A0A8U0IFN2_9EURY</name>
<dbReference type="Pfam" id="PF26490">
    <property type="entry name" value="DUF8159"/>
    <property type="match status" value="1"/>
</dbReference>
<dbReference type="GeneID" id="72190843"/>
<feature type="domain" description="DUF8159" evidence="1">
    <location>
        <begin position="2"/>
        <end position="114"/>
    </location>
</feature>
<evidence type="ECO:0000313" key="3">
    <source>
        <dbReference type="Proteomes" id="UP000830434"/>
    </source>
</evidence>
<dbReference type="InterPro" id="IPR058473">
    <property type="entry name" value="DUF8159"/>
</dbReference>
<protein>
    <recommendedName>
        <fullName evidence="1">DUF8159 domain-containing protein</fullName>
    </recommendedName>
</protein>
<dbReference type="Proteomes" id="UP000830434">
    <property type="component" value="Chromosome"/>
</dbReference>
<dbReference type="RefSeq" id="WP_248653978.1">
    <property type="nucleotide sequence ID" value="NZ_CP096658.1"/>
</dbReference>
<proteinExistence type="predicted"/>
<keyword evidence="3" id="KW-1185">Reference proteome</keyword>
<reference evidence="2" key="1">
    <citation type="submission" date="2022-04" db="EMBL/GenBank/DDBJ databases">
        <title>Diverse halophilic archaea isolated from saline environments.</title>
        <authorList>
            <person name="Cui H.-L."/>
        </authorList>
    </citation>
    <scope>NUCLEOTIDE SEQUENCE</scope>
    <source>
        <strain evidence="2">XZYJT40</strain>
    </source>
</reference>
<evidence type="ECO:0000313" key="2">
    <source>
        <dbReference type="EMBL" id="UPV99485.1"/>
    </source>
</evidence>